<keyword evidence="2" id="KW-1185">Reference proteome</keyword>
<gene>
    <name evidence="1" type="ORF">H1R20_g978</name>
</gene>
<comment type="caution">
    <text evidence="1">The sequence shown here is derived from an EMBL/GenBank/DDBJ whole genome shotgun (WGS) entry which is preliminary data.</text>
</comment>
<name>A0A9W8JNK8_9AGAR</name>
<feature type="non-terminal residue" evidence="1">
    <location>
        <position position="185"/>
    </location>
</feature>
<organism evidence="1 2">
    <name type="scientific">Candolleomyces eurysporus</name>
    <dbReference type="NCBI Taxonomy" id="2828524"/>
    <lineage>
        <taxon>Eukaryota</taxon>
        <taxon>Fungi</taxon>
        <taxon>Dikarya</taxon>
        <taxon>Basidiomycota</taxon>
        <taxon>Agaricomycotina</taxon>
        <taxon>Agaricomycetes</taxon>
        <taxon>Agaricomycetidae</taxon>
        <taxon>Agaricales</taxon>
        <taxon>Agaricineae</taxon>
        <taxon>Psathyrellaceae</taxon>
        <taxon>Candolleomyces</taxon>
    </lineage>
</organism>
<dbReference type="EMBL" id="JANBPK010000171">
    <property type="protein sequence ID" value="KAJ2936119.1"/>
    <property type="molecule type" value="Genomic_DNA"/>
</dbReference>
<evidence type="ECO:0000313" key="1">
    <source>
        <dbReference type="EMBL" id="KAJ2936119.1"/>
    </source>
</evidence>
<proteinExistence type="predicted"/>
<sequence>MKDIYSAGTRSAKEYEVFVKQNPDVFSPQYKAECKDQGAKGRDRLPIWHKVAGELWEKATVDQKEAVQVELARAREEVDEPDPSTPADHQKFWDKLPAILSKTVTLAVRKAGVLAFVTVVLPVPEAGGRILATTLQFGDKPETPLFSNTWADHDQVLVNQLASFVGRYEFSADLCAKRLLLHAQK</sequence>
<dbReference type="AlphaFoldDB" id="A0A9W8JNK8"/>
<dbReference type="Proteomes" id="UP001140091">
    <property type="component" value="Unassembled WGS sequence"/>
</dbReference>
<protein>
    <submittedName>
        <fullName evidence="1">Uncharacterized protein</fullName>
    </submittedName>
</protein>
<accession>A0A9W8JNK8</accession>
<reference evidence="1" key="1">
    <citation type="submission" date="2022-06" db="EMBL/GenBank/DDBJ databases">
        <title>Genome Sequence of Candolleomyces eurysporus.</title>
        <authorList>
            <person name="Buettner E."/>
        </authorList>
    </citation>
    <scope>NUCLEOTIDE SEQUENCE</scope>
    <source>
        <strain evidence="1">VTCC 930004</strain>
    </source>
</reference>
<dbReference type="OrthoDB" id="3054100at2759"/>
<evidence type="ECO:0000313" key="2">
    <source>
        <dbReference type="Proteomes" id="UP001140091"/>
    </source>
</evidence>